<dbReference type="PROSITE" id="PS51184">
    <property type="entry name" value="JMJC"/>
    <property type="match status" value="1"/>
</dbReference>
<dbReference type="RefSeq" id="XP_022082614.1">
    <property type="nucleotide sequence ID" value="XM_022226922.1"/>
</dbReference>
<evidence type="ECO:0000313" key="4">
    <source>
        <dbReference type="Proteomes" id="UP000694845"/>
    </source>
</evidence>
<dbReference type="FunFam" id="2.60.120.650:FF:000081">
    <property type="entry name" value="Predicted protein"/>
    <property type="match status" value="1"/>
</dbReference>
<keyword evidence="4" id="KW-1185">Reference proteome</keyword>
<sequence length="432" mass="49664">MRASKRHSKRQVKIDEPTHLHGPATDTQRNSQANSTTNSGGAGHSQPTGVAGAFQRQYYPHWVIIGLIALLLTVGYQRWDLVIGFARELREHPWKFVGRCPSLHQRIPWGATIDRRSNLTLEEFRRVYDAQRPVLITDVLQDWGAMRWDADFFLSQYGKQRVVMKAVEGTLDQAEGFSLPLERFIAHRHQSSPHHWTYVEDELLVPHTAELKKDIGSCPYLEEDFFKLFPQEIRPWDAMLLWGTKYSRSSLHIDPYNWTGTNAVIKGVKQWKLYPPGQDEHLYILPDRMSGFPLKSYKYNSPVDAFDPDLNRYPNFVKAEAVEFTQYPGELLIIPTGWFHQAYNTEETIAVSGQVMNRANYRMVLEEIFKAGNVNVESLPSSFSDMAPVDQVRTVMEAIPQSILDEGRRVTELALNQVKSRSHEHTRSTVDV</sequence>
<name>A0A8B7XRL0_ACAPL</name>
<dbReference type="AlphaFoldDB" id="A0A8B7XRL0"/>
<evidence type="ECO:0000259" key="3">
    <source>
        <dbReference type="PROSITE" id="PS51184"/>
    </source>
</evidence>
<proteinExistence type="predicted"/>
<evidence type="ECO:0000313" key="7">
    <source>
        <dbReference type="RefSeq" id="XP_022082616.1"/>
    </source>
</evidence>
<dbReference type="InterPro" id="IPR050910">
    <property type="entry name" value="JMJD6_ArgDemeth/LysHydrox"/>
</dbReference>
<keyword evidence="2" id="KW-0472">Membrane</keyword>
<dbReference type="OMA" id="FPLECHK"/>
<feature type="compositionally biased region" description="Polar residues" evidence="1">
    <location>
        <begin position="25"/>
        <end position="39"/>
    </location>
</feature>
<evidence type="ECO:0000313" key="8">
    <source>
        <dbReference type="RefSeq" id="XP_022082617.1"/>
    </source>
</evidence>
<keyword evidence="2" id="KW-1133">Transmembrane helix</keyword>
<dbReference type="SUPFAM" id="SSF51197">
    <property type="entry name" value="Clavaminate synthase-like"/>
    <property type="match status" value="1"/>
</dbReference>
<dbReference type="GO" id="GO:0000987">
    <property type="term" value="F:cis-regulatory region sequence-specific DNA binding"/>
    <property type="evidence" value="ECO:0007669"/>
    <property type="project" value="TreeGrafter"/>
</dbReference>
<feature type="transmembrane region" description="Helical" evidence="2">
    <location>
        <begin position="62"/>
        <end position="79"/>
    </location>
</feature>
<dbReference type="InterPro" id="IPR041667">
    <property type="entry name" value="Cupin_8"/>
</dbReference>
<dbReference type="Gene3D" id="2.60.120.650">
    <property type="entry name" value="Cupin"/>
    <property type="match status" value="1"/>
</dbReference>
<dbReference type="RefSeq" id="XP_022082616.1">
    <property type="nucleotide sequence ID" value="XM_022226924.1"/>
</dbReference>
<feature type="domain" description="JmjC" evidence="3">
    <location>
        <begin position="207"/>
        <end position="372"/>
    </location>
</feature>
<dbReference type="RefSeq" id="XP_022082617.1">
    <property type="nucleotide sequence ID" value="XM_022226925.1"/>
</dbReference>
<protein>
    <submittedName>
        <fullName evidence="5 6">F-box protein At1g78280-like isoform X1</fullName>
    </submittedName>
</protein>
<dbReference type="OrthoDB" id="203487at2759"/>
<dbReference type="RefSeq" id="XP_022082615.1">
    <property type="nucleotide sequence ID" value="XM_022226923.1"/>
</dbReference>
<dbReference type="KEGG" id="aplc:110974936"/>
<dbReference type="PANTHER" id="PTHR12480:SF21">
    <property type="entry name" value="JMJC DOMAIN-CONTAINING PROTEIN 8"/>
    <property type="match status" value="1"/>
</dbReference>
<gene>
    <name evidence="5 6 7 8" type="primary">LOC110974936</name>
</gene>
<dbReference type="PANTHER" id="PTHR12480">
    <property type="entry name" value="ARGININE DEMETHYLASE AND LYSYL-HYDROXYLASE JMJD"/>
    <property type="match status" value="1"/>
</dbReference>
<keyword evidence="2" id="KW-0812">Transmembrane</keyword>
<feature type="compositionally biased region" description="Basic residues" evidence="1">
    <location>
        <begin position="1"/>
        <end position="11"/>
    </location>
</feature>
<dbReference type="InterPro" id="IPR003347">
    <property type="entry name" value="JmjC_dom"/>
</dbReference>
<dbReference type="GeneID" id="110974936"/>
<evidence type="ECO:0000313" key="5">
    <source>
        <dbReference type="RefSeq" id="XP_022082614.1"/>
    </source>
</evidence>
<evidence type="ECO:0000256" key="2">
    <source>
        <dbReference type="SAM" id="Phobius"/>
    </source>
</evidence>
<evidence type="ECO:0000256" key="1">
    <source>
        <dbReference type="SAM" id="MobiDB-lite"/>
    </source>
</evidence>
<dbReference type="Proteomes" id="UP000694845">
    <property type="component" value="Unplaced"/>
</dbReference>
<evidence type="ECO:0000313" key="6">
    <source>
        <dbReference type="RefSeq" id="XP_022082615.1"/>
    </source>
</evidence>
<dbReference type="GO" id="GO:0005634">
    <property type="term" value="C:nucleus"/>
    <property type="evidence" value="ECO:0007669"/>
    <property type="project" value="TreeGrafter"/>
</dbReference>
<dbReference type="Pfam" id="PF13621">
    <property type="entry name" value="Cupin_8"/>
    <property type="match status" value="1"/>
</dbReference>
<reference evidence="5 6" key="1">
    <citation type="submission" date="2025-04" db="UniProtKB">
        <authorList>
            <consortium name="RefSeq"/>
        </authorList>
    </citation>
    <scope>IDENTIFICATION</scope>
</reference>
<accession>A0A8B7XRL0</accession>
<dbReference type="SMART" id="SM00558">
    <property type="entry name" value="JmjC"/>
    <property type="match status" value="1"/>
</dbReference>
<feature type="region of interest" description="Disordered" evidence="1">
    <location>
        <begin position="1"/>
        <end position="47"/>
    </location>
</feature>
<organism evidence="4 7">
    <name type="scientific">Acanthaster planci</name>
    <name type="common">Crown-of-thorns starfish</name>
    <dbReference type="NCBI Taxonomy" id="133434"/>
    <lineage>
        <taxon>Eukaryota</taxon>
        <taxon>Metazoa</taxon>
        <taxon>Echinodermata</taxon>
        <taxon>Eleutherozoa</taxon>
        <taxon>Asterozoa</taxon>
        <taxon>Asteroidea</taxon>
        <taxon>Valvatacea</taxon>
        <taxon>Valvatida</taxon>
        <taxon>Acanthasteridae</taxon>
        <taxon>Acanthaster</taxon>
    </lineage>
</organism>